<dbReference type="InterPro" id="IPR011047">
    <property type="entry name" value="Quinoprotein_ADH-like_sf"/>
</dbReference>
<evidence type="ECO:0000256" key="9">
    <source>
        <dbReference type="SAM" id="MobiDB-lite"/>
    </source>
</evidence>
<dbReference type="Gene3D" id="2.130.10.10">
    <property type="entry name" value="YVTN repeat-like/Quinoprotein amine dehydrogenase"/>
    <property type="match status" value="3"/>
</dbReference>
<dbReference type="PROSITE" id="PS50294">
    <property type="entry name" value="WD_REPEATS_REGION"/>
    <property type="match status" value="1"/>
</dbReference>
<comment type="subcellular location">
    <subcellularLocation>
        <location evidence="1">Nucleus</location>
        <location evidence="1">Nucleolus</location>
    </subcellularLocation>
</comment>
<dbReference type="GO" id="GO:0003723">
    <property type="term" value="F:RNA binding"/>
    <property type="evidence" value="ECO:0007669"/>
    <property type="project" value="InterPro"/>
</dbReference>
<keyword evidence="5" id="KW-0677">Repeat</keyword>
<evidence type="ECO:0000256" key="1">
    <source>
        <dbReference type="ARBA" id="ARBA00004604"/>
    </source>
</evidence>
<evidence type="ECO:0000313" key="11">
    <source>
        <dbReference type="EMBL" id="KAF9454138.1"/>
    </source>
</evidence>
<feature type="region of interest" description="Disordered" evidence="9">
    <location>
        <begin position="1"/>
        <end position="22"/>
    </location>
</feature>
<evidence type="ECO:0000313" key="12">
    <source>
        <dbReference type="Proteomes" id="UP000807342"/>
    </source>
</evidence>
<feature type="region of interest" description="Disordered" evidence="9">
    <location>
        <begin position="875"/>
        <end position="945"/>
    </location>
</feature>
<keyword evidence="3" id="KW-0698">rRNA processing</keyword>
<evidence type="ECO:0000256" key="6">
    <source>
        <dbReference type="ARBA" id="ARBA00023163"/>
    </source>
</evidence>
<dbReference type="InterPro" id="IPR001680">
    <property type="entry name" value="WD40_rpt"/>
</dbReference>
<dbReference type="InterPro" id="IPR015943">
    <property type="entry name" value="WD40/YVTN_repeat-like_dom_sf"/>
</dbReference>
<keyword evidence="2" id="KW-0690">Ribosome biogenesis</keyword>
<dbReference type="SUPFAM" id="SSF50978">
    <property type="entry name" value="WD40 repeat-like"/>
    <property type="match status" value="1"/>
</dbReference>
<accession>A0A9P5XNP2</accession>
<protein>
    <submittedName>
        <fullName evidence="11">WD40 repeat-like protein</fullName>
    </submittedName>
</protein>
<dbReference type="Pfam" id="PF23869">
    <property type="entry name" value="Beta-prop_WDR75_1st"/>
    <property type="match status" value="1"/>
</dbReference>
<dbReference type="Proteomes" id="UP000807342">
    <property type="component" value="Unassembled WGS sequence"/>
</dbReference>
<dbReference type="SUPFAM" id="SSF50998">
    <property type="entry name" value="Quinoprotein alcohol dehydrogenase-like"/>
    <property type="match status" value="1"/>
</dbReference>
<dbReference type="SMART" id="SM00320">
    <property type="entry name" value="WD40"/>
    <property type="match status" value="6"/>
</dbReference>
<keyword evidence="12" id="KW-1185">Reference proteome</keyword>
<feature type="repeat" description="WD" evidence="8">
    <location>
        <begin position="111"/>
        <end position="133"/>
    </location>
</feature>
<dbReference type="InterPro" id="IPR057644">
    <property type="entry name" value="Beta-prop_WDR75_2nd"/>
</dbReference>
<evidence type="ECO:0000256" key="5">
    <source>
        <dbReference type="ARBA" id="ARBA00022737"/>
    </source>
</evidence>
<name>A0A9P5XNP2_9AGAR</name>
<keyword evidence="6" id="KW-0804">Transcription</keyword>
<comment type="caution">
    <text evidence="11">The sequence shown here is derived from an EMBL/GenBank/DDBJ whole genome shotgun (WGS) entry which is preliminary data.</text>
</comment>
<evidence type="ECO:0000256" key="4">
    <source>
        <dbReference type="ARBA" id="ARBA00022574"/>
    </source>
</evidence>
<evidence type="ECO:0000256" key="8">
    <source>
        <dbReference type="PROSITE-ProRule" id="PRU00221"/>
    </source>
</evidence>
<dbReference type="AlphaFoldDB" id="A0A9P5XNP2"/>
<feature type="compositionally biased region" description="Polar residues" evidence="9">
    <location>
        <begin position="884"/>
        <end position="897"/>
    </location>
</feature>
<dbReference type="OrthoDB" id="4096at2759"/>
<evidence type="ECO:0000259" key="10">
    <source>
        <dbReference type="Pfam" id="PF23769"/>
    </source>
</evidence>
<evidence type="ECO:0000256" key="3">
    <source>
        <dbReference type="ARBA" id="ARBA00022552"/>
    </source>
</evidence>
<dbReference type="GO" id="GO:0006364">
    <property type="term" value="P:rRNA processing"/>
    <property type="evidence" value="ECO:0007669"/>
    <property type="project" value="UniProtKB-KW"/>
</dbReference>
<keyword evidence="4 8" id="KW-0853">WD repeat</keyword>
<keyword evidence="7" id="KW-0539">Nucleus</keyword>
<dbReference type="EMBL" id="MU151056">
    <property type="protein sequence ID" value="KAF9454138.1"/>
    <property type="molecule type" value="Genomic_DNA"/>
</dbReference>
<gene>
    <name evidence="11" type="ORF">P691DRAFT_754907</name>
</gene>
<organism evidence="11 12">
    <name type="scientific">Macrolepiota fuliginosa MF-IS2</name>
    <dbReference type="NCBI Taxonomy" id="1400762"/>
    <lineage>
        <taxon>Eukaryota</taxon>
        <taxon>Fungi</taxon>
        <taxon>Dikarya</taxon>
        <taxon>Basidiomycota</taxon>
        <taxon>Agaricomycotina</taxon>
        <taxon>Agaricomycetes</taxon>
        <taxon>Agaricomycetidae</taxon>
        <taxon>Agaricales</taxon>
        <taxon>Agaricineae</taxon>
        <taxon>Agaricaceae</taxon>
        <taxon>Macrolepiota</taxon>
    </lineage>
</organism>
<dbReference type="GO" id="GO:0045943">
    <property type="term" value="P:positive regulation of transcription by RNA polymerase I"/>
    <property type="evidence" value="ECO:0007669"/>
    <property type="project" value="InterPro"/>
</dbReference>
<feature type="compositionally biased region" description="Polar residues" evidence="9">
    <location>
        <begin position="13"/>
        <end position="22"/>
    </location>
</feature>
<dbReference type="GO" id="GO:2000234">
    <property type="term" value="P:positive regulation of rRNA processing"/>
    <property type="evidence" value="ECO:0007669"/>
    <property type="project" value="TreeGrafter"/>
</dbReference>
<dbReference type="PANTHER" id="PTHR44215">
    <property type="entry name" value="WD REPEAT-CONTAINING PROTEIN 75"/>
    <property type="match status" value="1"/>
</dbReference>
<proteinExistence type="predicted"/>
<dbReference type="InterPro" id="IPR053826">
    <property type="entry name" value="WDR75"/>
</dbReference>
<feature type="repeat" description="WD" evidence="8">
    <location>
        <begin position="292"/>
        <end position="333"/>
    </location>
</feature>
<dbReference type="InterPro" id="IPR036322">
    <property type="entry name" value="WD40_repeat_dom_sf"/>
</dbReference>
<dbReference type="GO" id="GO:0032040">
    <property type="term" value="C:small-subunit processome"/>
    <property type="evidence" value="ECO:0007669"/>
    <property type="project" value="InterPro"/>
</dbReference>
<evidence type="ECO:0000256" key="7">
    <source>
        <dbReference type="ARBA" id="ARBA00023242"/>
    </source>
</evidence>
<feature type="repeat" description="WD" evidence="8">
    <location>
        <begin position="244"/>
        <end position="268"/>
    </location>
</feature>
<sequence>MSSKKGKAKENPAKSSSDHTLVQGVSTSWDGKEVPWEWASITSPGASKVSPIFTKDGSYFFSLVGSSVQIHSVATGQVVSTLAAPNNKTAAAGLSNSFSCAVINPHNPFQLITGSLDGCLMIWDFLDGTLLRTIDVTQPIHLICAHEQYKDYVFVAASRPSKKAKQDNNAVVMRVSLQLIDASTNSTSLRSAEVSAVGKTRFPTGLAISPNGTWLVATAGHKVYVAKTSALAAGFTKYVSPERLTCLAFHPSEEYFATGDDKGVIRLWYCLNDELAVRNAKGVEKKTQTSSMHWHAHAVSALAFTSNGAYLLSGGEEAVLVIWQLQTGRKEYVPRVGSAVNTVSVTRSKAGEEEYLLGLADATYVFVNAGSLKILRSYSRVKIDPGAYIHDPSPSKCVSTPLAVHTLSSTILLPSSHPSSLQVYSPSTSTLVSELEVSPSNRISRREDKAVEHSRIERCIISPSGHWMVTVDTREGDCDFRAEVYLKFWSWDERNAAWALNTRIDKPHADKKITSLAFSPEQGRDTMLQLVSAGEDGIVKVWRLRSRKLKGGEREEFWAARTTLKYHSEKPRFAAWSQDGSLLAVCYEACVVIYETTLYAVLQSLTSSECTSPYSVYFIGGRHLVVGGGTQIVLWDILMHTITWHHSAANKIQSIMPHPSGSSFAIFEEIDSEGSETTRISTFSLQSPKPTKICTLPFTLRSKAWYTGSAQPSQYSFLGISRSWSLIAFGDSVNLAPEDNSAKELSTDTAVRKPTLLQDIFGSSAFVDLTNLPSSGPAQYQVPSSSKSAEDIFDTSAYLMPAINTFFDPLIHTFLKKRVTEDEPLLSDASKMDVDEEEVEEDVAQVVTIAVSRTVTSSEINDLIGLFRKQAIQDPAPSHAAKNSGKTVNGRDSSTPNRCPPPKSKFNGISSKTKTPVAAASDDTPETPDPSSSPQLVNGRKRKKP</sequence>
<dbReference type="Pfam" id="PF23769">
    <property type="entry name" value="Beta-prop_WDR75_2nd"/>
    <property type="match status" value="1"/>
</dbReference>
<feature type="domain" description="WD repeat-containing protein 75 second beta-propeller" evidence="10">
    <location>
        <begin position="413"/>
        <end position="690"/>
    </location>
</feature>
<dbReference type="PANTHER" id="PTHR44215:SF1">
    <property type="entry name" value="WD REPEAT-CONTAINING PROTEIN 75"/>
    <property type="match status" value="1"/>
</dbReference>
<evidence type="ECO:0000256" key="2">
    <source>
        <dbReference type="ARBA" id="ARBA00022517"/>
    </source>
</evidence>
<dbReference type="PROSITE" id="PS50082">
    <property type="entry name" value="WD_REPEATS_2"/>
    <property type="match status" value="3"/>
</dbReference>
<reference evidence="11" key="1">
    <citation type="submission" date="2020-11" db="EMBL/GenBank/DDBJ databases">
        <authorList>
            <consortium name="DOE Joint Genome Institute"/>
            <person name="Ahrendt S."/>
            <person name="Riley R."/>
            <person name="Andreopoulos W."/>
            <person name="Labutti K."/>
            <person name="Pangilinan J."/>
            <person name="Ruiz-Duenas F.J."/>
            <person name="Barrasa J.M."/>
            <person name="Sanchez-Garcia M."/>
            <person name="Camarero S."/>
            <person name="Miyauchi S."/>
            <person name="Serrano A."/>
            <person name="Linde D."/>
            <person name="Babiker R."/>
            <person name="Drula E."/>
            <person name="Ayuso-Fernandez I."/>
            <person name="Pacheco R."/>
            <person name="Padilla G."/>
            <person name="Ferreira P."/>
            <person name="Barriuso J."/>
            <person name="Kellner H."/>
            <person name="Castanera R."/>
            <person name="Alfaro M."/>
            <person name="Ramirez L."/>
            <person name="Pisabarro A.G."/>
            <person name="Kuo A."/>
            <person name="Tritt A."/>
            <person name="Lipzen A."/>
            <person name="He G."/>
            <person name="Yan M."/>
            <person name="Ng V."/>
            <person name="Cullen D."/>
            <person name="Martin F."/>
            <person name="Rosso M.-N."/>
            <person name="Henrissat B."/>
            <person name="Hibbett D."/>
            <person name="Martinez A.T."/>
            <person name="Grigoriev I.V."/>
        </authorList>
    </citation>
    <scope>NUCLEOTIDE SEQUENCE</scope>
    <source>
        <strain evidence="11">MF-IS2</strain>
    </source>
</reference>